<proteinExistence type="predicted"/>
<name>A0ABQ8RYL5_PERAM</name>
<keyword evidence="2" id="KW-1185">Reference proteome</keyword>
<dbReference type="EMBL" id="JAJSOF020000039">
    <property type="protein sequence ID" value="KAJ4426824.1"/>
    <property type="molecule type" value="Genomic_DNA"/>
</dbReference>
<gene>
    <name evidence="1" type="ORF">ANN_26623</name>
</gene>
<comment type="caution">
    <text evidence="1">The sequence shown here is derived from an EMBL/GenBank/DDBJ whole genome shotgun (WGS) entry which is preliminary data.</text>
</comment>
<dbReference type="Proteomes" id="UP001148838">
    <property type="component" value="Unassembled WGS sequence"/>
</dbReference>
<evidence type="ECO:0000313" key="1">
    <source>
        <dbReference type="EMBL" id="KAJ4426824.1"/>
    </source>
</evidence>
<accession>A0ABQ8RYL5</accession>
<sequence length="414" mass="47540">MRPRIRQRLPDVYLTRLLPAEKTLHYGAAGDYALYLFLLHDGAQHVAPRTLYPFQQVLTTTDVKDEKILLLYTDSAAYMLATELNACYLSRGALYRVAEEIRNQFPKVNDLISSAKKKFTMLDRPPGHGQGFQPPSRNVDRGYCPKTCQAIFKLNETINRHNCVYWARDNPHVMEERAVNLPGLSVWCRTCFDLCKGIYSKIRGDAAKYGEMLQSMGRYNNALVYAVRKERCEKGKGRYSEARRDRATYGKMHQGMRRYINTWGDAAKHKEMQLGTDSYNKTWRILDHEKLEQGTGRCCRTRGDTSGHGGIQRSARLVEIKSRGGTTRLRLMQKGIKYTARNGEMQQGTGRCSKIRGDAPRYGEVQQGTERYTKVRGDAGMYGEMQQGTEIYTKVRGDTPRYWEMQQDMSCRNV</sequence>
<reference evidence="1 2" key="1">
    <citation type="journal article" date="2022" name="Allergy">
        <title>Genome assembly and annotation of Periplaneta americana reveal a comprehensive cockroach allergen profile.</title>
        <authorList>
            <person name="Wang L."/>
            <person name="Xiong Q."/>
            <person name="Saelim N."/>
            <person name="Wang L."/>
            <person name="Nong W."/>
            <person name="Wan A.T."/>
            <person name="Shi M."/>
            <person name="Liu X."/>
            <person name="Cao Q."/>
            <person name="Hui J.H.L."/>
            <person name="Sookrung N."/>
            <person name="Leung T.F."/>
            <person name="Tungtrongchitr A."/>
            <person name="Tsui S.K.W."/>
        </authorList>
    </citation>
    <scope>NUCLEOTIDE SEQUENCE [LARGE SCALE GENOMIC DNA]</scope>
    <source>
        <strain evidence="1">PWHHKU_190912</strain>
    </source>
</reference>
<protein>
    <submittedName>
        <fullName evidence="1">Uncharacterized protein</fullName>
    </submittedName>
</protein>
<evidence type="ECO:0000313" key="2">
    <source>
        <dbReference type="Proteomes" id="UP001148838"/>
    </source>
</evidence>
<organism evidence="1 2">
    <name type="scientific">Periplaneta americana</name>
    <name type="common">American cockroach</name>
    <name type="synonym">Blatta americana</name>
    <dbReference type="NCBI Taxonomy" id="6978"/>
    <lineage>
        <taxon>Eukaryota</taxon>
        <taxon>Metazoa</taxon>
        <taxon>Ecdysozoa</taxon>
        <taxon>Arthropoda</taxon>
        <taxon>Hexapoda</taxon>
        <taxon>Insecta</taxon>
        <taxon>Pterygota</taxon>
        <taxon>Neoptera</taxon>
        <taxon>Polyneoptera</taxon>
        <taxon>Dictyoptera</taxon>
        <taxon>Blattodea</taxon>
        <taxon>Blattoidea</taxon>
        <taxon>Blattidae</taxon>
        <taxon>Blattinae</taxon>
        <taxon>Periplaneta</taxon>
    </lineage>
</organism>